<dbReference type="Gene3D" id="2.60.120.620">
    <property type="entry name" value="q2cbj1_9rhob like domain"/>
    <property type="match status" value="3"/>
</dbReference>
<feature type="signal peptide" evidence="7">
    <location>
        <begin position="1"/>
        <end position="17"/>
    </location>
</feature>
<keyword evidence="5" id="KW-0560">Oxidoreductase</keyword>
<comment type="caution">
    <text evidence="9">The sequence shown here is derived from an EMBL/GenBank/DDBJ whole genome shotgun (WGS) entry which is preliminary data.</text>
</comment>
<dbReference type="GO" id="GO:0004656">
    <property type="term" value="F:procollagen-proline 4-dioxygenase activity"/>
    <property type="evidence" value="ECO:0007669"/>
    <property type="project" value="TreeGrafter"/>
</dbReference>
<evidence type="ECO:0000256" key="3">
    <source>
        <dbReference type="ARBA" id="ARBA00022896"/>
    </source>
</evidence>
<keyword evidence="6" id="KW-0408">Iron</keyword>
<evidence type="ECO:0000256" key="6">
    <source>
        <dbReference type="ARBA" id="ARBA00023004"/>
    </source>
</evidence>
<organism evidence="9 10">
    <name type="scientific">Adineta steineri</name>
    <dbReference type="NCBI Taxonomy" id="433720"/>
    <lineage>
        <taxon>Eukaryota</taxon>
        <taxon>Metazoa</taxon>
        <taxon>Spiralia</taxon>
        <taxon>Gnathifera</taxon>
        <taxon>Rotifera</taxon>
        <taxon>Eurotatoria</taxon>
        <taxon>Bdelloidea</taxon>
        <taxon>Adinetida</taxon>
        <taxon>Adinetidae</taxon>
        <taxon>Adineta</taxon>
    </lineage>
</organism>
<dbReference type="Proteomes" id="UP000663845">
    <property type="component" value="Unassembled WGS sequence"/>
</dbReference>
<evidence type="ECO:0000256" key="1">
    <source>
        <dbReference type="ARBA" id="ARBA00001961"/>
    </source>
</evidence>
<keyword evidence="4" id="KW-0223">Dioxygenase</keyword>
<dbReference type="GO" id="GO:0005506">
    <property type="term" value="F:iron ion binding"/>
    <property type="evidence" value="ECO:0007669"/>
    <property type="project" value="InterPro"/>
</dbReference>
<keyword evidence="2" id="KW-0479">Metal-binding</keyword>
<dbReference type="InterPro" id="IPR045054">
    <property type="entry name" value="P4HA-like"/>
</dbReference>
<feature type="domain" description="Prolyl 4-hydroxylase alpha subunit" evidence="8">
    <location>
        <begin position="453"/>
        <end position="656"/>
    </location>
</feature>
<sequence length="666" mass="76326">MGIAYSILAASLWPLVAFLVPKQMLGTAYGLMQSIQNLGFAIIEKEFKPSTIGTAHGKATIGKDRTSSTAFIRPHQTPIVQCIERRFAQFQGDVDVDCIEPFQVYVPHYDWMTNSNELKIGGQRVTSFFTYLQANCSMGETEFVAIPFNRTSHEQFCDILVCDEKATEHGLRFRPIPGNTIFWYNIDEYGQVDDLTYHAGRPPGENGTKIGLNVWTREKKFRPSKVGTPDGKVAVSKNRTSSTAAIKRHQTPVVQCIERRFAQFQGDVDVDCIEPFQVVKYTNDQEYTPHYDWMKDPNNIKIGGQRVTTYFTYLQANCSMGETEFVMIPFNKTFHERFCDILVCDENATEHGIRFRPIAGNTIFWYNMDEYGQADNFTLHAGRPPGENGTKIGLNVWTRLEKFSMQQVNEFIQSKFCKKDVKVAQVNDNYDLSQYKHKCPSHQYSTRIIERSPLIIYIEKFLTQNEMQHLIKLAEKELKPSVTTAPDGKPAINKDRTSSSAFLKRHQTPILQCIERRFAQFQGDVDVDSMEPFQVVKYTNDQEYTPHYDWMTSPNHLEIGGQRVTTYFTYLQANCSMGETEFVAIPFNRTLHGEFCDILVCDEKATEHGIRFRPIAGNTVFWYNIDEYGRVDHLTYHAGRPPGENGTKIGLNVWTRLEKFSMAGLE</sequence>
<dbReference type="InterPro" id="IPR006620">
    <property type="entry name" value="Pro_4_hyd_alph"/>
</dbReference>
<feature type="domain" description="Prolyl 4-hydroxylase alpha subunit" evidence="8">
    <location>
        <begin position="187"/>
        <end position="399"/>
    </location>
</feature>
<evidence type="ECO:0000256" key="5">
    <source>
        <dbReference type="ARBA" id="ARBA00023002"/>
    </source>
</evidence>
<evidence type="ECO:0000259" key="8">
    <source>
        <dbReference type="SMART" id="SM00702"/>
    </source>
</evidence>
<dbReference type="GO" id="GO:0005783">
    <property type="term" value="C:endoplasmic reticulum"/>
    <property type="evidence" value="ECO:0007669"/>
    <property type="project" value="TreeGrafter"/>
</dbReference>
<dbReference type="AlphaFoldDB" id="A0A813NZY9"/>
<dbReference type="Pfam" id="PF13640">
    <property type="entry name" value="2OG-FeII_Oxy_3"/>
    <property type="match status" value="2"/>
</dbReference>
<dbReference type="EMBL" id="CAJNOG010000010">
    <property type="protein sequence ID" value="CAF0743025.1"/>
    <property type="molecule type" value="Genomic_DNA"/>
</dbReference>
<comment type="cofactor">
    <cofactor evidence="1">
        <name>L-ascorbate</name>
        <dbReference type="ChEBI" id="CHEBI:38290"/>
    </cofactor>
</comment>
<name>A0A813NZY9_9BILA</name>
<evidence type="ECO:0000256" key="7">
    <source>
        <dbReference type="SAM" id="SignalP"/>
    </source>
</evidence>
<protein>
    <recommendedName>
        <fullName evidence="8">Prolyl 4-hydroxylase alpha subunit domain-containing protein</fullName>
    </recommendedName>
</protein>
<feature type="chain" id="PRO_5032860623" description="Prolyl 4-hydroxylase alpha subunit domain-containing protein" evidence="7">
    <location>
        <begin position="18"/>
        <end position="666"/>
    </location>
</feature>
<keyword evidence="3" id="KW-0847">Vitamin C</keyword>
<dbReference type="GO" id="GO:0031418">
    <property type="term" value="F:L-ascorbic acid binding"/>
    <property type="evidence" value="ECO:0007669"/>
    <property type="project" value="UniProtKB-KW"/>
</dbReference>
<evidence type="ECO:0000256" key="2">
    <source>
        <dbReference type="ARBA" id="ARBA00022723"/>
    </source>
</evidence>
<dbReference type="InterPro" id="IPR044862">
    <property type="entry name" value="Pro_4_hyd_alph_FE2OG_OXY"/>
</dbReference>
<dbReference type="PANTHER" id="PTHR10869">
    <property type="entry name" value="PROLYL 4-HYDROXYLASE ALPHA SUBUNIT"/>
    <property type="match status" value="1"/>
</dbReference>
<dbReference type="PANTHER" id="PTHR10869:SF242">
    <property type="entry name" value="PROLYL 4-HYDROXYLASE ALPHA SUBUNIT DOMAIN-CONTAINING PROTEIN"/>
    <property type="match status" value="1"/>
</dbReference>
<gene>
    <name evidence="9" type="ORF">JYZ213_LOCUS2000</name>
</gene>
<dbReference type="SMART" id="SM00702">
    <property type="entry name" value="P4Hc"/>
    <property type="match status" value="2"/>
</dbReference>
<keyword evidence="7" id="KW-0732">Signal</keyword>
<accession>A0A813NZY9</accession>
<evidence type="ECO:0000313" key="9">
    <source>
        <dbReference type="EMBL" id="CAF0743025.1"/>
    </source>
</evidence>
<evidence type="ECO:0000313" key="10">
    <source>
        <dbReference type="Proteomes" id="UP000663845"/>
    </source>
</evidence>
<reference evidence="9" key="1">
    <citation type="submission" date="2021-02" db="EMBL/GenBank/DDBJ databases">
        <authorList>
            <person name="Nowell W R."/>
        </authorList>
    </citation>
    <scope>NUCLEOTIDE SEQUENCE</scope>
</reference>
<proteinExistence type="predicted"/>
<evidence type="ECO:0000256" key="4">
    <source>
        <dbReference type="ARBA" id="ARBA00022964"/>
    </source>
</evidence>